<feature type="region of interest" description="Disordered" evidence="1">
    <location>
        <begin position="1"/>
        <end position="31"/>
    </location>
</feature>
<dbReference type="AlphaFoldDB" id="A0AAV7UAR5"/>
<dbReference type="Proteomes" id="UP001066276">
    <property type="component" value="Chromosome 3_1"/>
</dbReference>
<protein>
    <submittedName>
        <fullName evidence="2">Uncharacterized protein</fullName>
    </submittedName>
</protein>
<evidence type="ECO:0000256" key="1">
    <source>
        <dbReference type="SAM" id="MobiDB-lite"/>
    </source>
</evidence>
<name>A0AAV7UAR5_PLEWA</name>
<evidence type="ECO:0000313" key="3">
    <source>
        <dbReference type="Proteomes" id="UP001066276"/>
    </source>
</evidence>
<keyword evidence="3" id="KW-1185">Reference proteome</keyword>
<comment type="caution">
    <text evidence="2">The sequence shown here is derived from an EMBL/GenBank/DDBJ whole genome shotgun (WGS) entry which is preliminary data.</text>
</comment>
<accession>A0AAV7UAR5</accession>
<dbReference type="EMBL" id="JANPWB010000005">
    <property type="protein sequence ID" value="KAJ1185426.1"/>
    <property type="molecule type" value="Genomic_DNA"/>
</dbReference>
<organism evidence="2 3">
    <name type="scientific">Pleurodeles waltl</name>
    <name type="common">Iberian ribbed newt</name>
    <dbReference type="NCBI Taxonomy" id="8319"/>
    <lineage>
        <taxon>Eukaryota</taxon>
        <taxon>Metazoa</taxon>
        <taxon>Chordata</taxon>
        <taxon>Craniata</taxon>
        <taxon>Vertebrata</taxon>
        <taxon>Euteleostomi</taxon>
        <taxon>Amphibia</taxon>
        <taxon>Batrachia</taxon>
        <taxon>Caudata</taxon>
        <taxon>Salamandroidea</taxon>
        <taxon>Salamandridae</taxon>
        <taxon>Pleurodelinae</taxon>
        <taxon>Pleurodeles</taxon>
    </lineage>
</organism>
<sequence>MKAGCREQKGQGGPVTVAKQEDTPVAGEVASGPSFRRADTMESSALTRTHTYVAGSGMARDQVVGYQGHLSAASPQRKDLRNKCYEEQFGDVGVSDVELPGTCAGLHDDLGVGMDEVLDYDKEDLEEGVKGAWLSVPLNLPHERPRTVNGAEVCVLQATKKKGKSAPQTEKGLPAGQRASARIMTLKPGKMGLLDPKIDC</sequence>
<reference evidence="2" key="1">
    <citation type="journal article" date="2022" name="bioRxiv">
        <title>Sequencing and chromosome-scale assembly of the giantPleurodeles waltlgenome.</title>
        <authorList>
            <person name="Brown T."/>
            <person name="Elewa A."/>
            <person name="Iarovenko S."/>
            <person name="Subramanian E."/>
            <person name="Araus A.J."/>
            <person name="Petzold A."/>
            <person name="Susuki M."/>
            <person name="Suzuki K.-i.T."/>
            <person name="Hayashi T."/>
            <person name="Toyoda A."/>
            <person name="Oliveira C."/>
            <person name="Osipova E."/>
            <person name="Leigh N.D."/>
            <person name="Simon A."/>
            <person name="Yun M.H."/>
        </authorList>
    </citation>
    <scope>NUCLEOTIDE SEQUENCE</scope>
    <source>
        <strain evidence="2">20211129_DDA</strain>
        <tissue evidence="2">Liver</tissue>
    </source>
</reference>
<gene>
    <name evidence="2" type="ORF">NDU88_002219</name>
</gene>
<proteinExistence type="predicted"/>
<evidence type="ECO:0000313" key="2">
    <source>
        <dbReference type="EMBL" id="KAJ1185426.1"/>
    </source>
</evidence>